<dbReference type="InterPro" id="IPR054331">
    <property type="entry name" value="LiaF_TM"/>
</dbReference>
<dbReference type="Pfam" id="PF22570">
    <property type="entry name" value="LiaF-TM"/>
    <property type="match status" value="1"/>
</dbReference>
<evidence type="ECO:0000256" key="1">
    <source>
        <dbReference type="SAM" id="Phobius"/>
    </source>
</evidence>
<feature type="domain" description="LiaF transmembrane" evidence="2">
    <location>
        <begin position="15"/>
        <end position="106"/>
    </location>
</feature>
<name>A0A7X0J768_9SPHI</name>
<reference evidence="3 4" key="1">
    <citation type="submission" date="2020-08" db="EMBL/GenBank/DDBJ databases">
        <title>Genomic Encyclopedia of Type Strains, Phase IV (KMG-V): Genome sequencing to study the core and pangenomes of soil and plant-associated prokaryotes.</title>
        <authorList>
            <person name="Whitman W."/>
        </authorList>
    </citation>
    <scope>NUCLEOTIDE SEQUENCE [LARGE SCALE GENOMIC DNA]</scope>
    <source>
        <strain evidence="3 4">M2T3</strain>
    </source>
</reference>
<keyword evidence="1" id="KW-0812">Transmembrane</keyword>
<gene>
    <name evidence="3" type="ORF">HDF25_004071</name>
</gene>
<protein>
    <submittedName>
        <fullName evidence="3">Putative membrane protein</fullName>
    </submittedName>
</protein>
<feature type="transmembrane region" description="Helical" evidence="1">
    <location>
        <begin position="12"/>
        <end position="29"/>
    </location>
</feature>
<evidence type="ECO:0000313" key="4">
    <source>
        <dbReference type="Proteomes" id="UP000521017"/>
    </source>
</evidence>
<dbReference type="PANTHER" id="PTHR40763">
    <property type="entry name" value="MEMBRANE PROTEIN-RELATED"/>
    <property type="match status" value="1"/>
</dbReference>
<dbReference type="EMBL" id="JACHCC010000011">
    <property type="protein sequence ID" value="MBB6501894.1"/>
    <property type="molecule type" value="Genomic_DNA"/>
</dbReference>
<evidence type="ECO:0000313" key="3">
    <source>
        <dbReference type="EMBL" id="MBB6501894.1"/>
    </source>
</evidence>
<accession>A0A7X0J768</accession>
<sequence length="281" mass="31074">MEKYKYNSHSNRIWSGLILLLIGLVFLLRNFGLDIPYWVFSWSTLLILIGLVIGFKRNFHGGAWLVMVLVGTYFTLQNVVDIDLSQYYFAAGFIILGLFLILKPKSKYHSRFQKNPFDPAAVGGDSFSADPAGNTNENGEKTADPAAQHYNYGGWKRGYRHSGWTSEDENDYIDSVNVFGGSKQQIYSKNFKGGDVISIFGGCDLDLTQADFENGVTIDIVAIFGGVKLIIPSTWVVKSQVSPIFGGLDDKRTVSPVNVEPLKIITIKGVALFGGVSISNY</sequence>
<keyword evidence="1" id="KW-0472">Membrane</keyword>
<evidence type="ECO:0000259" key="2">
    <source>
        <dbReference type="Pfam" id="PF22570"/>
    </source>
</evidence>
<proteinExistence type="predicted"/>
<dbReference type="PANTHER" id="PTHR40763:SF5">
    <property type="entry name" value="MEMBRANE PROTEIN"/>
    <property type="match status" value="1"/>
</dbReference>
<dbReference type="Proteomes" id="UP000521017">
    <property type="component" value="Unassembled WGS sequence"/>
</dbReference>
<keyword evidence="1" id="KW-1133">Transmembrane helix</keyword>
<feature type="transmembrane region" description="Helical" evidence="1">
    <location>
        <begin position="62"/>
        <end position="80"/>
    </location>
</feature>
<feature type="transmembrane region" description="Helical" evidence="1">
    <location>
        <begin position="86"/>
        <end position="102"/>
    </location>
</feature>
<dbReference type="AlphaFoldDB" id="A0A7X0J768"/>
<organism evidence="3 4">
    <name type="scientific">Pedobacter cryoconitis</name>
    <dbReference type="NCBI Taxonomy" id="188932"/>
    <lineage>
        <taxon>Bacteria</taxon>
        <taxon>Pseudomonadati</taxon>
        <taxon>Bacteroidota</taxon>
        <taxon>Sphingobacteriia</taxon>
        <taxon>Sphingobacteriales</taxon>
        <taxon>Sphingobacteriaceae</taxon>
        <taxon>Pedobacter</taxon>
    </lineage>
</organism>
<comment type="caution">
    <text evidence="3">The sequence shown here is derived from an EMBL/GenBank/DDBJ whole genome shotgun (WGS) entry which is preliminary data.</text>
</comment>
<feature type="transmembrane region" description="Helical" evidence="1">
    <location>
        <begin position="35"/>
        <end position="55"/>
    </location>
</feature>
<dbReference type="RefSeq" id="WP_184628075.1">
    <property type="nucleotide sequence ID" value="NZ_JACHCC010000011.1"/>
</dbReference>